<reference evidence="2 3" key="1">
    <citation type="submission" date="2018-09" db="EMBL/GenBank/DDBJ databases">
        <authorList>
            <person name="Zhu H."/>
        </authorList>
    </citation>
    <scope>NUCLEOTIDE SEQUENCE [LARGE SCALE GENOMIC DNA]</scope>
    <source>
        <strain evidence="2 3">K2R01-6</strain>
    </source>
</reference>
<dbReference type="Proteomes" id="UP000286100">
    <property type="component" value="Unassembled WGS sequence"/>
</dbReference>
<organism evidence="2 3">
    <name type="scientific">Sphingomonas cavernae</name>
    <dbReference type="NCBI Taxonomy" id="2320861"/>
    <lineage>
        <taxon>Bacteria</taxon>
        <taxon>Pseudomonadati</taxon>
        <taxon>Pseudomonadota</taxon>
        <taxon>Alphaproteobacteria</taxon>
        <taxon>Sphingomonadales</taxon>
        <taxon>Sphingomonadaceae</taxon>
        <taxon>Sphingomonas</taxon>
    </lineage>
</organism>
<dbReference type="NCBIfam" id="TIGR02001">
    <property type="entry name" value="gcw_chp"/>
    <property type="match status" value="1"/>
</dbReference>
<comment type="caution">
    <text evidence="2">The sequence shown here is derived from an EMBL/GenBank/DDBJ whole genome shotgun (WGS) entry which is preliminary data.</text>
</comment>
<evidence type="ECO:0000313" key="3">
    <source>
        <dbReference type="Proteomes" id="UP000286100"/>
    </source>
</evidence>
<name>A0A418WR03_9SPHN</name>
<feature type="signal peptide" evidence="1">
    <location>
        <begin position="1"/>
        <end position="25"/>
    </location>
</feature>
<dbReference type="RefSeq" id="WP_119760020.1">
    <property type="nucleotide sequence ID" value="NZ_QYUM01000002.1"/>
</dbReference>
<keyword evidence="3" id="KW-1185">Reference proteome</keyword>
<keyword evidence="1" id="KW-0732">Signal</keyword>
<gene>
    <name evidence="2" type="ORF">D3876_04980</name>
</gene>
<protein>
    <recommendedName>
        <fullName evidence="4">Porin</fullName>
    </recommendedName>
</protein>
<evidence type="ECO:0000256" key="1">
    <source>
        <dbReference type="SAM" id="SignalP"/>
    </source>
</evidence>
<sequence length="261" mass="26629">MHNKFKFLAFSAACCALVNAGAAFAQDEAGSEVDAKPAVTLSGNAALVSQYRFRGVSQSDEDLAVQAGLTASHESGLYVSAWGSNLAGFGSFGGSNMELDIIGGFKTEVGGVTLDGGLLWYLYPGTDGTDYAEPYASISGTVGPASLKLGAAYAPKQDAIGDDDNLYVYTDAGVGIPGAPVTLKAHIGYTTGSGSTLAGPDGDYVDWLIGADFTYKMLTLGIAYVDTDIGATAADSFYTSGTTPGRQIVDGAAIVSLTAAF</sequence>
<proteinExistence type="predicted"/>
<evidence type="ECO:0000313" key="2">
    <source>
        <dbReference type="EMBL" id="RJF93657.1"/>
    </source>
</evidence>
<dbReference type="InterPro" id="IPR010239">
    <property type="entry name" value="CHP02001"/>
</dbReference>
<feature type="chain" id="PRO_5019446216" description="Porin" evidence="1">
    <location>
        <begin position="26"/>
        <end position="261"/>
    </location>
</feature>
<evidence type="ECO:0008006" key="4">
    <source>
        <dbReference type="Google" id="ProtNLM"/>
    </source>
</evidence>
<dbReference type="Pfam" id="PF09694">
    <property type="entry name" value="Gcw_chp"/>
    <property type="match status" value="1"/>
</dbReference>
<accession>A0A418WR03</accession>
<dbReference type="AlphaFoldDB" id="A0A418WR03"/>
<dbReference type="EMBL" id="QYUM01000002">
    <property type="protein sequence ID" value="RJF93657.1"/>
    <property type="molecule type" value="Genomic_DNA"/>
</dbReference>
<dbReference type="OrthoDB" id="9793561at2"/>